<organism evidence="2 3">
    <name type="scientific">Methylocaldum szegediense</name>
    <dbReference type="NCBI Taxonomy" id="73780"/>
    <lineage>
        <taxon>Bacteria</taxon>
        <taxon>Pseudomonadati</taxon>
        <taxon>Pseudomonadota</taxon>
        <taxon>Gammaproteobacteria</taxon>
        <taxon>Methylococcales</taxon>
        <taxon>Methylococcaceae</taxon>
        <taxon>Methylocaldum</taxon>
    </lineage>
</organism>
<keyword evidence="3" id="KW-1185">Reference proteome</keyword>
<keyword evidence="1" id="KW-0812">Transmembrane</keyword>
<dbReference type="Proteomes" id="UP001162030">
    <property type="component" value="Chromosome"/>
</dbReference>
<gene>
    <name evidence="2" type="ORF">MSZNOR_0436</name>
</gene>
<keyword evidence="1" id="KW-0472">Membrane</keyword>
<dbReference type="EMBL" id="OX458333">
    <property type="protein sequence ID" value="CAI8739502.1"/>
    <property type="molecule type" value="Genomic_DNA"/>
</dbReference>
<accession>A0ABM9HWU8</accession>
<proteinExistence type="predicted"/>
<name>A0ABM9HWU8_9GAMM</name>
<keyword evidence="1" id="KW-1133">Transmembrane helix</keyword>
<sequence>MYLVRKHQAVSLRGALYYATCGGETDFAFKNRPDFKALLSLAGSVAVGFIHLPIMRSKPKLLDQIQDKGRVKNYSLR</sequence>
<evidence type="ECO:0000313" key="2">
    <source>
        <dbReference type="EMBL" id="CAI8739502.1"/>
    </source>
</evidence>
<feature type="transmembrane region" description="Helical" evidence="1">
    <location>
        <begin position="37"/>
        <end position="54"/>
    </location>
</feature>
<evidence type="ECO:0000313" key="3">
    <source>
        <dbReference type="Proteomes" id="UP001162030"/>
    </source>
</evidence>
<reference evidence="2 3" key="1">
    <citation type="submission" date="2023-03" db="EMBL/GenBank/DDBJ databases">
        <authorList>
            <person name="Pearce D."/>
        </authorList>
    </citation>
    <scope>NUCLEOTIDE SEQUENCE [LARGE SCALE GENOMIC DNA]</scope>
    <source>
        <strain evidence="2">Msz</strain>
    </source>
</reference>
<evidence type="ECO:0000256" key="1">
    <source>
        <dbReference type="SAM" id="Phobius"/>
    </source>
</evidence>
<protein>
    <submittedName>
        <fullName evidence="2">Uncharacterized protein</fullName>
    </submittedName>
</protein>